<feature type="chain" id="PRO_5038585731" evidence="1">
    <location>
        <begin position="21"/>
        <end position="285"/>
    </location>
</feature>
<sequence>MYRTAFITALLLAVSAAVCNSVERPAGDRPFETSAAPKEFSGCRLAVFGNSITAARNSWAFRVRDSLGFGGFYNGSVGSSVWGRRVRPEGVTQNYGDNGFAGIGNSSHPSLQARTNNCAVVHIQKFLAERPDFVPDIIILSYGTNDRLTEEREPDLKEVLKRKRKSGRHCDGYLSTDDAFGLTGGMAWCLQTLTERFPEARIIVLSPIQANAGLEKYMDKNSGNLLKMRTMKKLCKAYGVEYVDCYHNCGIDASNVETVLLDGLHPNAAGQSLHASYIISRLTGR</sequence>
<dbReference type="InterPro" id="IPR013830">
    <property type="entry name" value="SGNH_hydro"/>
</dbReference>
<reference evidence="3" key="1">
    <citation type="submission" date="2020-10" db="EMBL/GenBank/DDBJ databases">
        <authorList>
            <person name="Gilroy R."/>
        </authorList>
    </citation>
    <scope>NUCLEOTIDE SEQUENCE</scope>
    <source>
        <strain evidence="3">B1-20833</strain>
    </source>
</reference>
<name>A0A9D9HI80_9BACT</name>
<proteinExistence type="predicted"/>
<gene>
    <name evidence="3" type="ORF">IAC06_02510</name>
</gene>
<protein>
    <submittedName>
        <fullName evidence="3">SGNH/GDSL hydrolase family protein</fullName>
    </submittedName>
</protein>
<feature type="domain" description="SGNH hydrolase-type esterase" evidence="2">
    <location>
        <begin position="47"/>
        <end position="271"/>
    </location>
</feature>
<dbReference type="CDD" id="cd00229">
    <property type="entry name" value="SGNH_hydrolase"/>
    <property type="match status" value="1"/>
</dbReference>
<dbReference type="PANTHER" id="PTHR30383">
    <property type="entry name" value="THIOESTERASE 1/PROTEASE 1/LYSOPHOSPHOLIPASE L1"/>
    <property type="match status" value="1"/>
</dbReference>
<dbReference type="Proteomes" id="UP000823661">
    <property type="component" value="Unassembled WGS sequence"/>
</dbReference>
<evidence type="ECO:0000259" key="2">
    <source>
        <dbReference type="Pfam" id="PF13472"/>
    </source>
</evidence>
<dbReference type="InterPro" id="IPR051532">
    <property type="entry name" value="Ester_Hydrolysis_Enzymes"/>
</dbReference>
<reference evidence="3" key="2">
    <citation type="journal article" date="2021" name="PeerJ">
        <title>Extensive microbial diversity within the chicken gut microbiome revealed by metagenomics and culture.</title>
        <authorList>
            <person name="Gilroy R."/>
            <person name="Ravi A."/>
            <person name="Getino M."/>
            <person name="Pursley I."/>
            <person name="Horton D.L."/>
            <person name="Alikhan N.F."/>
            <person name="Baker D."/>
            <person name="Gharbi K."/>
            <person name="Hall N."/>
            <person name="Watson M."/>
            <person name="Adriaenssens E.M."/>
            <person name="Foster-Nyarko E."/>
            <person name="Jarju S."/>
            <person name="Secka A."/>
            <person name="Antonio M."/>
            <person name="Oren A."/>
            <person name="Chaudhuri R.R."/>
            <person name="La Ragione R."/>
            <person name="Hildebrand F."/>
            <person name="Pallen M.J."/>
        </authorList>
    </citation>
    <scope>NUCLEOTIDE SEQUENCE</scope>
    <source>
        <strain evidence="3">B1-20833</strain>
    </source>
</reference>
<keyword evidence="3" id="KW-0378">Hydrolase</keyword>
<evidence type="ECO:0000313" key="4">
    <source>
        <dbReference type="Proteomes" id="UP000823661"/>
    </source>
</evidence>
<dbReference type="EMBL" id="JADIMI010000021">
    <property type="protein sequence ID" value="MBO8451743.1"/>
    <property type="molecule type" value="Genomic_DNA"/>
</dbReference>
<evidence type="ECO:0000256" key="1">
    <source>
        <dbReference type="SAM" id="SignalP"/>
    </source>
</evidence>
<organism evidence="3 4">
    <name type="scientific">Candidatus Cryptobacteroides intestinavium</name>
    <dbReference type="NCBI Taxonomy" id="2840766"/>
    <lineage>
        <taxon>Bacteria</taxon>
        <taxon>Pseudomonadati</taxon>
        <taxon>Bacteroidota</taxon>
        <taxon>Bacteroidia</taxon>
        <taxon>Bacteroidales</taxon>
        <taxon>Candidatus Cryptobacteroides</taxon>
    </lineage>
</organism>
<dbReference type="AlphaFoldDB" id="A0A9D9HI80"/>
<dbReference type="Gene3D" id="3.40.50.1110">
    <property type="entry name" value="SGNH hydrolase"/>
    <property type="match status" value="1"/>
</dbReference>
<comment type="caution">
    <text evidence="3">The sequence shown here is derived from an EMBL/GenBank/DDBJ whole genome shotgun (WGS) entry which is preliminary data.</text>
</comment>
<feature type="signal peptide" evidence="1">
    <location>
        <begin position="1"/>
        <end position="20"/>
    </location>
</feature>
<dbReference type="InterPro" id="IPR036514">
    <property type="entry name" value="SGNH_hydro_sf"/>
</dbReference>
<evidence type="ECO:0000313" key="3">
    <source>
        <dbReference type="EMBL" id="MBO8451743.1"/>
    </source>
</evidence>
<accession>A0A9D9HI80</accession>
<dbReference type="GO" id="GO:0016788">
    <property type="term" value="F:hydrolase activity, acting on ester bonds"/>
    <property type="evidence" value="ECO:0007669"/>
    <property type="project" value="UniProtKB-ARBA"/>
</dbReference>
<dbReference type="Pfam" id="PF13472">
    <property type="entry name" value="Lipase_GDSL_2"/>
    <property type="match status" value="1"/>
</dbReference>
<keyword evidence="1" id="KW-0732">Signal</keyword>
<dbReference type="SUPFAM" id="SSF52266">
    <property type="entry name" value="SGNH hydrolase"/>
    <property type="match status" value="1"/>
</dbReference>